<dbReference type="Proteomes" id="UP000814176">
    <property type="component" value="Unassembled WGS sequence"/>
</dbReference>
<comment type="caution">
    <text evidence="1">The sequence shown here is derived from an EMBL/GenBank/DDBJ whole genome shotgun (WGS) entry which is preliminary data.</text>
</comment>
<organism evidence="1 2">
    <name type="scientific">Rhodofomes roseus</name>
    <dbReference type="NCBI Taxonomy" id="34475"/>
    <lineage>
        <taxon>Eukaryota</taxon>
        <taxon>Fungi</taxon>
        <taxon>Dikarya</taxon>
        <taxon>Basidiomycota</taxon>
        <taxon>Agaricomycotina</taxon>
        <taxon>Agaricomycetes</taxon>
        <taxon>Polyporales</taxon>
        <taxon>Rhodofomes</taxon>
    </lineage>
</organism>
<dbReference type="GeneID" id="72002489"/>
<accession>A0ABQ8K5A3</accession>
<gene>
    <name evidence="1" type="ORF">C8Q71DRAFT_726324</name>
</gene>
<dbReference type="RefSeq" id="XP_047775171.1">
    <property type="nucleotide sequence ID" value="XM_047921757.1"/>
</dbReference>
<evidence type="ECO:0000313" key="1">
    <source>
        <dbReference type="EMBL" id="KAH9832152.1"/>
    </source>
</evidence>
<evidence type="ECO:0000313" key="2">
    <source>
        <dbReference type="Proteomes" id="UP000814176"/>
    </source>
</evidence>
<name>A0ABQ8K5A3_9APHY</name>
<keyword evidence="2" id="KW-1185">Reference proteome</keyword>
<proteinExistence type="predicted"/>
<protein>
    <submittedName>
        <fullName evidence="1">Uncharacterized protein</fullName>
    </submittedName>
</protein>
<dbReference type="EMBL" id="JADCUA010000022">
    <property type="protein sequence ID" value="KAH9832152.1"/>
    <property type="molecule type" value="Genomic_DNA"/>
</dbReference>
<reference evidence="1 2" key="1">
    <citation type="journal article" date="2021" name="Environ. Microbiol.">
        <title>Gene family expansions and transcriptome signatures uncover fungal adaptations to wood decay.</title>
        <authorList>
            <person name="Hage H."/>
            <person name="Miyauchi S."/>
            <person name="Viragh M."/>
            <person name="Drula E."/>
            <person name="Min B."/>
            <person name="Chaduli D."/>
            <person name="Navarro D."/>
            <person name="Favel A."/>
            <person name="Norest M."/>
            <person name="Lesage-Meessen L."/>
            <person name="Balint B."/>
            <person name="Merenyi Z."/>
            <person name="de Eugenio L."/>
            <person name="Morin E."/>
            <person name="Martinez A.T."/>
            <person name="Baldrian P."/>
            <person name="Stursova M."/>
            <person name="Martinez M.J."/>
            <person name="Novotny C."/>
            <person name="Magnuson J.K."/>
            <person name="Spatafora J.W."/>
            <person name="Maurice S."/>
            <person name="Pangilinan J."/>
            <person name="Andreopoulos W."/>
            <person name="LaButti K."/>
            <person name="Hundley H."/>
            <person name="Na H."/>
            <person name="Kuo A."/>
            <person name="Barry K."/>
            <person name="Lipzen A."/>
            <person name="Henrissat B."/>
            <person name="Riley R."/>
            <person name="Ahrendt S."/>
            <person name="Nagy L.G."/>
            <person name="Grigoriev I.V."/>
            <person name="Martin F."/>
            <person name="Rosso M.N."/>
        </authorList>
    </citation>
    <scope>NUCLEOTIDE SEQUENCE [LARGE SCALE GENOMIC DNA]</scope>
    <source>
        <strain evidence="1 2">CIRM-BRFM 1785</strain>
    </source>
</reference>
<sequence>MVNKITNTGIDPFKNIGSDEGARGIFGVDTVQSERYSRYVTTFTWTDKDLTPRALSCFIKALSSLDTPWIPADLWVTASLVKEEALTAMFDELPSRCRALQSLHIRGAEPRWTTERGLGESEWFYTVFRDSFRESIDEDALVIMCTCDLDSIESICLADLSVVSQLEPINPSPRTLTFSIHTLRPLLQLRNPRYLPLGLPPITLRCDNINTLASAETHLKTNRVHQNGDAMTALSAFFTKCPKPEHIGFDTWVGDGRCPNETNVLWAPCPDDVCNAPQLPGSVCHRRVRLLLYGGVFHINLPETSTRELEDEITQYVARAKAIAEIIVGRGFDSELWLLCGYSATW</sequence>